<gene>
    <name evidence="1" type="ordered locus">Os06g0606500</name>
    <name evidence="1" type="ORF">OSNPB_060606500</name>
</gene>
<reference evidence="1 2" key="3">
    <citation type="journal article" date="2013" name="Rice">
        <title>Improvement of the Oryza sativa Nipponbare reference genome using next generation sequence and optical map data.</title>
        <authorList>
            <person name="Kawahara Y."/>
            <person name="de la Bastide M."/>
            <person name="Hamilton J.P."/>
            <person name="Kanamori H."/>
            <person name="McCombie W.R."/>
            <person name="Ouyang S."/>
            <person name="Schwartz D.C."/>
            <person name="Tanaka T."/>
            <person name="Wu J."/>
            <person name="Zhou S."/>
            <person name="Childs K.L."/>
            <person name="Davidson R.M."/>
            <person name="Lin H."/>
            <person name="Quesada-Ocampo L."/>
            <person name="Vaillancourt B."/>
            <person name="Sakai H."/>
            <person name="Lee S.S."/>
            <person name="Kim J."/>
            <person name="Numa H."/>
            <person name="Itoh T."/>
            <person name="Buell C.R."/>
            <person name="Matsumoto T."/>
        </authorList>
    </citation>
    <scope>NUCLEOTIDE SEQUENCE [LARGE SCALE GENOMIC DNA]</scope>
    <source>
        <strain evidence="2">cv. Nipponbare</strain>
    </source>
</reference>
<sequence>MSPAPPRLTRWTRWWRRRTTTYGGAAWFQERRLVVVLVLPSQPMCAMCWQWWRSLATSDSPLGLFSAAPPPSPLPPPRHAHSITNTKLLNHPAKTNRQDRAEVKNKHPRLQTTNLGASCRSCRCHQRRPRWSIWQVEEKGITMNRSICFFSLPLLLMAS</sequence>
<dbReference type="InParanoid" id="A0A0P0WZ07"/>
<proteinExistence type="predicted"/>
<reference evidence="1 2" key="2">
    <citation type="journal article" date="2013" name="Plant Cell Physiol.">
        <title>Rice Annotation Project Database (RAP-DB): an integrative and interactive database for rice genomics.</title>
        <authorList>
            <person name="Sakai H."/>
            <person name="Lee S.S."/>
            <person name="Tanaka T."/>
            <person name="Numa H."/>
            <person name="Kim J."/>
            <person name="Kawahara Y."/>
            <person name="Wakimoto H."/>
            <person name="Yang C.C."/>
            <person name="Iwamoto M."/>
            <person name="Abe T."/>
            <person name="Yamada Y."/>
            <person name="Muto A."/>
            <person name="Inokuchi H."/>
            <person name="Ikemura T."/>
            <person name="Matsumoto T."/>
            <person name="Sasaki T."/>
            <person name="Itoh T."/>
        </authorList>
    </citation>
    <scope>NUCLEOTIDE SEQUENCE [LARGE SCALE GENOMIC DNA]</scope>
    <source>
        <strain evidence="2">cv. Nipponbare</strain>
    </source>
</reference>
<protein>
    <submittedName>
        <fullName evidence="1">Os06g0606500 protein</fullName>
    </submittedName>
</protein>
<dbReference type="Proteomes" id="UP000059680">
    <property type="component" value="Chromosome 6"/>
</dbReference>
<evidence type="ECO:0000313" key="1">
    <source>
        <dbReference type="EMBL" id="BAS98532.1"/>
    </source>
</evidence>
<organism evidence="1 2">
    <name type="scientific">Oryza sativa subsp. japonica</name>
    <name type="common">Rice</name>
    <dbReference type="NCBI Taxonomy" id="39947"/>
    <lineage>
        <taxon>Eukaryota</taxon>
        <taxon>Viridiplantae</taxon>
        <taxon>Streptophyta</taxon>
        <taxon>Embryophyta</taxon>
        <taxon>Tracheophyta</taxon>
        <taxon>Spermatophyta</taxon>
        <taxon>Magnoliopsida</taxon>
        <taxon>Liliopsida</taxon>
        <taxon>Poales</taxon>
        <taxon>Poaceae</taxon>
        <taxon>BOP clade</taxon>
        <taxon>Oryzoideae</taxon>
        <taxon>Oryzeae</taxon>
        <taxon>Oryzinae</taxon>
        <taxon>Oryza</taxon>
        <taxon>Oryza sativa</taxon>
    </lineage>
</organism>
<accession>A0A0P0WZ07</accession>
<name>A0A0P0WZ07_ORYSJ</name>
<dbReference type="PaxDb" id="39947-A0A0P0WZ07"/>
<keyword evidence="2" id="KW-1185">Reference proteome</keyword>
<reference evidence="2" key="1">
    <citation type="journal article" date="2005" name="Nature">
        <title>The map-based sequence of the rice genome.</title>
        <authorList>
            <consortium name="International rice genome sequencing project (IRGSP)"/>
            <person name="Matsumoto T."/>
            <person name="Wu J."/>
            <person name="Kanamori H."/>
            <person name="Katayose Y."/>
            <person name="Fujisawa M."/>
            <person name="Namiki N."/>
            <person name="Mizuno H."/>
            <person name="Yamamoto K."/>
            <person name="Antonio B.A."/>
            <person name="Baba T."/>
            <person name="Sakata K."/>
            <person name="Nagamura Y."/>
            <person name="Aoki H."/>
            <person name="Arikawa K."/>
            <person name="Arita K."/>
            <person name="Bito T."/>
            <person name="Chiden Y."/>
            <person name="Fujitsuka N."/>
            <person name="Fukunaka R."/>
            <person name="Hamada M."/>
            <person name="Harada C."/>
            <person name="Hayashi A."/>
            <person name="Hijishita S."/>
            <person name="Honda M."/>
            <person name="Hosokawa S."/>
            <person name="Ichikawa Y."/>
            <person name="Idonuma A."/>
            <person name="Iijima M."/>
            <person name="Ikeda M."/>
            <person name="Ikeno M."/>
            <person name="Ito K."/>
            <person name="Ito S."/>
            <person name="Ito T."/>
            <person name="Ito Y."/>
            <person name="Ito Y."/>
            <person name="Iwabuchi A."/>
            <person name="Kamiya K."/>
            <person name="Karasawa W."/>
            <person name="Kurita K."/>
            <person name="Katagiri S."/>
            <person name="Kikuta A."/>
            <person name="Kobayashi H."/>
            <person name="Kobayashi N."/>
            <person name="Machita K."/>
            <person name="Maehara T."/>
            <person name="Masukawa M."/>
            <person name="Mizubayashi T."/>
            <person name="Mukai Y."/>
            <person name="Nagasaki H."/>
            <person name="Nagata Y."/>
            <person name="Naito S."/>
            <person name="Nakashima M."/>
            <person name="Nakama Y."/>
            <person name="Nakamichi Y."/>
            <person name="Nakamura M."/>
            <person name="Meguro A."/>
            <person name="Negishi M."/>
            <person name="Ohta I."/>
            <person name="Ohta T."/>
            <person name="Okamoto M."/>
            <person name="Ono N."/>
            <person name="Saji S."/>
            <person name="Sakaguchi M."/>
            <person name="Sakai K."/>
            <person name="Shibata M."/>
            <person name="Shimokawa T."/>
            <person name="Song J."/>
            <person name="Takazaki Y."/>
            <person name="Terasawa K."/>
            <person name="Tsugane M."/>
            <person name="Tsuji K."/>
            <person name="Ueda S."/>
            <person name="Waki K."/>
            <person name="Yamagata H."/>
            <person name="Yamamoto M."/>
            <person name="Yamamoto S."/>
            <person name="Yamane H."/>
            <person name="Yoshiki S."/>
            <person name="Yoshihara R."/>
            <person name="Yukawa K."/>
            <person name="Zhong H."/>
            <person name="Yano M."/>
            <person name="Yuan Q."/>
            <person name="Ouyang S."/>
            <person name="Liu J."/>
            <person name="Jones K.M."/>
            <person name="Gansberger K."/>
            <person name="Moffat K."/>
            <person name="Hill J."/>
            <person name="Bera J."/>
            <person name="Fadrosh D."/>
            <person name="Jin S."/>
            <person name="Johri S."/>
            <person name="Kim M."/>
            <person name="Overton L."/>
            <person name="Reardon M."/>
            <person name="Tsitrin T."/>
            <person name="Vuong H."/>
            <person name="Weaver B."/>
            <person name="Ciecko A."/>
            <person name="Tallon L."/>
            <person name="Jackson J."/>
            <person name="Pai G."/>
            <person name="Aken S.V."/>
            <person name="Utterback T."/>
            <person name="Reidmuller S."/>
            <person name="Feldblyum T."/>
            <person name="Hsiao J."/>
            <person name="Zismann V."/>
            <person name="Iobst S."/>
            <person name="de Vazeille A.R."/>
            <person name="Buell C.R."/>
            <person name="Ying K."/>
            <person name="Li Y."/>
            <person name="Lu T."/>
            <person name="Huang Y."/>
            <person name="Zhao Q."/>
            <person name="Feng Q."/>
            <person name="Zhang L."/>
            <person name="Zhu J."/>
            <person name="Weng Q."/>
            <person name="Mu J."/>
            <person name="Lu Y."/>
            <person name="Fan D."/>
            <person name="Liu Y."/>
            <person name="Guan J."/>
            <person name="Zhang Y."/>
            <person name="Yu S."/>
            <person name="Liu X."/>
            <person name="Zhang Y."/>
            <person name="Hong G."/>
            <person name="Han B."/>
            <person name="Choisne N."/>
            <person name="Demange N."/>
            <person name="Orjeda G."/>
            <person name="Samain S."/>
            <person name="Cattolico L."/>
            <person name="Pelletier E."/>
            <person name="Couloux A."/>
            <person name="Segurens B."/>
            <person name="Wincker P."/>
            <person name="D'Hont A."/>
            <person name="Scarpelli C."/>
            <person name="Weissenbach J."/>
            <person name="Salanoubat M."/>
            <person name="Quetier F."/>
            <person name="Yu Y."/>
            <person name="Kim H.R."/>
            <person name="Rambo T."/>
            <person name="Currie J."/>
            <person name="Collura K."/>
            <person name="Luo M."/>
            <person name="Yang T."/>
            <person name="Ammiraju J.S.S."/>
            <person name="Engler F."/>
            <person name="Soderlund C."/>
            <person name="Wing R.A."/>
            <person name="Palmer L.E."/>
            <person name="de la Bastide M."/>
            <person name="Spiegel L."/>
            <person name="Nascimento L."/>
            <person name="Zutavern T."/>
            <person name="O'Shaughnessy A."/>
            <person name="Dike S."/>
            <person name="Dedhia N."/>
            <person name="Preston R."/>
            <person name="Balija V."/>
            <person name="McCombie W.R."/>
            <person name="Chow T."/>
            <person name="Chen H."/>
            <person name="Chung M."/>
            <person name="Chen C."/>
            <person name="Shaw J."/>
            <person name="Wu H."/>
            <person name="Hsiao K."/>
            <person name="Chao Y."/>
            <person name="Chu M."/>
            <person name="Cheng C."/>
            <person name="Hour A."/>
            <person name="Lee P."/>
            <person name="Lin S."/>
            <person name="Lin Y."/>
            <person name="Liou J."/>
            <person name="Liu S."/>
            <person name="Hsing Y."/>
            <person name="Raghuvanshi S."/>
            <person name="Mohanty A."/>
            <person name="Bharti A.K."/>
            <person name="Gaur A."/>
            <person name="Gupta V."/>
            <person name="Kumar D."/>
            <person name="Ravi V."/>
            <person name="Vij S."/>
            <person name="Kapur A."/>
            <person name="Khurana P."/>
            <person name="Khurana P."/>
            <person name="Khurana J.P."/>
            <person name="Tyagi A.K."/>
            <person name="Gaikwad K."/>
            <person name="Singh A."/>
            <person name="Dalal V."/>
            <person name="Srivastava S."/>
            <person name="Dixit A."/>
            <person name="Pal A.K."/>
            <person name="Ghazi I.A."/>
            <person name="Yadav M."/>
            <person name="Pandit A."/>
            <person name="Bhargava A."/>
            <person name="Sureshbabu K."/>
            <person name="Batra K."/>
            <person name="Sharma T.R."/>
            <person name="Mohapatra T."/>
            <person name="Singh N.K."/>
            <person name="Messing J."/>
            <person name="Nelson A.B."/>
            <person name="Fuks G."/>
            <person name="Kavchok S."/>
            <person name="Keizer G."/>
            <person name="Linton E."/>
            <person name="Llaca V."/>
            <person name="Song R."/>
            <person name="Tanyolac B."/>
            <person name="Young S."/>
            <person name="Ho-Il K."/>
            <person name="Hahn J.H."/>
            <person name="Sangsakoo G."/>
            <person name="Vanavichit A."/>
            <person name="de Mattos Luiz.A.T."/>
            <person name="Zimmer P.D."/>
            <person name="Malone G."/>
            <person name="Dellagostin O."/>
            <person name="de Oliveira A.C."/>
            <person name="Bevan M."/>
            <person name="Bancroft I."/>
            <person name="Minx P."/>
            <person name="Cordum H."/>
            <person name="Wilson R."/>
            <person name="Cheng Z."/>
            <person name="Jin W."/>
            <person name="Jiang J."/>
            <person name="Leong S.A."/>
            <person name="Iwama H."/>
            <person name="Gojobori T."/>
            <person name="Itoh T."/>
            <person name="Niimura Y."/>
            <person name="Fujii Y."/>
            <person name="Habara T."/>
            <person name="Sakai H."/>
            <person name="Sato Y."/>
            <person name="Wilson G."/>
            <person name="Kumar K."/>
            <person name="McCouch S."/>
            <person name="Juretic N."/>
            <person name="Hoen D."/>
            <person name="Wright S."/>
            <person name="Bruskiewich R."/>
            <person name="Bureau T."/>
            <person name="Miyao A."/>
            <person name="Hirochika H."/>
            <person name="Nishikawa T."/>
            <person name="Kadowaki K."/>
            <person name="Sugiura M."/>
            <person name="Burr B."/>
            <person name="Sasaki T."/>
        </authorList>
    </citation>
    <scope>NUCLEOTIDE SEQUENCE [LARGE SCALE GENOMIC DNA]</scope>
    <source>
        <strain evidence="2">cv. Nipponbare</strain>
    </source>
</reference>
<dbReference type="EMBL" id="AP014962">
    <property type="protein sequence ID" value="BAS98532.1"/>
    <property type="molecule type" value="Genomic_DNA"/>
</dbReference>
<dbReference type="AlphaFoldDB" id="A0A0P0WZ07"/>
<evidence type="ECO:0000313" key="2">
    <source>
        <dbReference type="Proteomes" id="UP000059680"/>
    </source>
</evidence>